<dbReference type="OrthoDB" id="3699454at2"/>
<keyword evidence="5" id="KW-0378">Hydrolase</keyword>
<feature type="domain" description="DDE Tnp4" evidence="3">
    <location>
        <begin position="128"/>
        <end position="270"/>
    </location>
</feature>
<evidence type="ECO:0000313" key="5">
    <source>
        <dbReference type="EMBL" id="PKW15037.1"/>
    </source>
</evidence>
<organism evidence="5 6">
    <name type="scientific">Saccharopolyspora spinosa</name>
    <dbReference type="NCBI Taxonomy" id="60894"/>
    <lineage>
        <taxon>Bacteria</taxon>
        <taxon>Bacillati</taxon>
        <taxon>Actinomycetota</taxon>
        <taxon>Actinomycetes</taxon>
        <taxon>Pseudonocardiales</taxon>
        <taxon>Pseudonocardiaceae</taxon>
        <taxon>Saccharopolyspora</taxon>
    </lineage>
</organism>
<comment type="caution">
    <text evidence="5">The sequence shown here is derived from an EMBL/GenBank/DDBJ whole genome shotgun (WGS) entry which is preliminary data.</text>
</comment>
<accession>A0A2N3XWI9</accession>
<gene>
    <name evidence="4" type="ORF">A8926_2322</name>
    <name evidence="5" type="ORF">A8926_2710</name>
</gene>
<dbReference type="EMBL" id="PJNB01000001">
    <property type="protein sequence ID" value="PKW14688.1"/>
    <property type="molecule type" value="Genomic_DNA"/>
</dbReference>
<evidence type="ECO:0000256" key="1">
    <source>
        <dbReference type="ARBA" id="ARBA00001968"/>
    </source>
</evidence>
<keyword evidence="6" id="KW-1185">Reference proteome</keyword>
<evidence type="ECO:0000313" key="4">
    <source>
        <dbReference type="EMBL" id="PKW14688.1"/>
    </source>
</evidence>
<protein>
    <submittedName>
        <fullName evidence="5">DDE superfamily endonuclease</fullName>
    </submittedName>
</protein>
<evidence type="ECO:0000259" key="3">
    <source>
        <dbReference type="Pfam" id="PF13359"/>
    </source>
</evidence>
<dbReference type="EMBL" id="PJNB01000001">
    <property type="protein sequence ID" value="PKW15037.1"/>
    <property type="molecule type" value="Genomic_DNA"/>
</dbReference>
<proteinExistence type="predicted"/>
<comment type="cofactor">
    <cofactor evidence="1">
        <name>a divalent metal cation</name>
        <dbReference type="ChEBI" id="CHEBI:60240"/>
    </cofactor>
</comment>
<keyword evidence="5" id="KW-0255">Endonuclease</keyword>
<dbReference type="RefSeq" id="WP_101376448.1">
    <property type="nucleotide sequence ID" value="NZ_CP061007.1"/>
</dbReference>
<dbReference type="Pfam" id="PF13359">
    <property type="entry name" value="DDE_Tnp_4"/>
    <property type="match status" value="1"/>
</dbReference>
<reference evidence="5 6" key="1">
    <citation type="submission" date="2017-12" db="EMBL/GenBank/DDBJ databases">
        <title>Sequencing the genomes of 1000 Actinobacteria strains.</title>
        <authorList>
            <person name="Klenk H.-P."/>
        </authorList>
    </citation>
    <scope>NUCLEOTIDE SEQUENCE [LARGE SCALE GENOMIC DNA]</scope>
    <source>
        <strain evidence="6">ATCC 49460 / DSM 44228 / JCM 9375 / NBRC 15153 / NRRL 18395 / A83543.1</strain>
        <strain evidence="5">DSM 44228</strain>
    </source>
</reference>
<dbReference type="GO" id="GO:0046872">
    <property type="term" value="F:metal ion binding"/>
    <property type="evidence" value="ECO:0007669"/>
    <property type="project" value="UniProtKB-KW"/>
</dbReference>
<dbReference type="GO" id="GO:0004519">
    <property type="term" value="F:endonuclease activity"/>
    <property type="evidence" value="ECO:0007669"/>
    <property type="project" value="UniProtKB-KW"/>
</dbReference>
<evidence type="ECO:0000313" key="6">
    <source>
        <dbReference type="Proteomes" id="UP000233786"/>
    </source>
</evidence>
<name>A0A2N3XWI9_SACSN</name>
<dbReference type="STRING" id="994479.GCA_000194155_02726"/>
<dbReference type="AlphaFoldDB" id="A0A2N3XWI9"/>
<evidence type="ECO:0000256" key="2">
    <source>
        <dbReference type="ARBA" id="ARBA00022723"/>
    </source>
</evidence>
<dbReference type="InterPro" id="IPR027806">
    <property type="entry name" value="HARBI1_dom"/>
</dbReference>
<sequence length="278" mass="30952">MVTYSAKLDVPRELVVFLSKLLGGERRRKGTRKGRRALTTFWQAVLVLRWFRDRTDTTTLARDHGVARATGYRYIDEGIEALAAQAPDLHEALQRAKDNGDAYVLLDGKNFSSDRLGEKITSVKGTEIDRWYSGKTREQAGNIQAVMDPKGFPLWVSDVEPGSVHDITAAEDHVLGALYWAYSQLDLPTLADGGYQGAGAGVFTPIKHPKTSKGRPLDVDNQTYNKLLRGLRALAERGFALLTGRWRTLRHFTTSPRKIGPIVQAALVLTHYEHGRLA</sequence>
<keyword evidence="5" id="KW-0540">Nuclease</keyword>
<keyword evidence="2" id="KW-0479">Metal-binding</keyword>
<dbReference type="Proteomes" id="UP000233786">
    <property type="component" value="Unassembled WGS sequence"/>
</dbReference>